<proteinExistence type="inferred from homology"/>
<keyword evidence="6" id="KW-0804">Transcription</keyword>
<evidence type="ECO:0000256" key="3">
    <source>
        <dbReference type="ARBA" id="ARBA00022491"/>
    </source>
</evidence>
<dbReference type="PATRIC" id="fig|28092.6.peg.1590"/>
<dbReference type="Proteomes" id="UP000033618">
    <property type="component" value="Unassembled WGS sequence"/>
</dbReference>
<comment type="similarity">
    <text evidence="1">Belongs to the FlgM family.</text>
</comment>
<dbReference type="InterPro" id="IPR031316">
    <property type="entry name" value="FlgM_C"/>
</dbReference>
<dbReference type="GO" id="GO:0044781">
    <property type="term" value="P:bacterial-type flagellum organization"/>
    <property type="evidence" value="ECO:0007669"/>
    <property type="project" value="UniProtKB-KW"/>
</dbReference>
<name>A0A0F5K356_9BURK</name>
<reference evidence="11 12" key="1">
    <citation type="submission" date="2015-03" db="EMBL/GenBank/DDBJ databases">
        <title>Draft Genome Sequence of Burkholderia andropogonis type strain ICMP2807, isolated from Sorghum bicolor.</title>
        <authorList>
            <person name="Lopes-Santos L."/>
            <person name="Castro D.B."/>
            <person name="Ottoboni L.M."/>
            <person name="Park D."/>
            <person name="Weirc B.S."/>
            <person name="Destefano S.A."/>
        </authorList>
    </citation>
    <scope>NUCLEOTIDE SEQUENCE [LARGE SCALE GENOMIC DNA]</scope>
    <source>
        <strain evidence="11 12">ICMP2807</strain>
    </source>
</reference>
<evidence type="ECO:0000256" key="9">
    <source>
        <dbReference type="SAM" id="MobiDB-lite"/>
    </source>
</evidence>
<feature type="domain" description="Anti-sigma-28 factor FlgM C-terminal" evidence="10">
    <location>
        <begin position="27"/>
        <end position="77"/>
    </location>
</feature>
<evidence type="ECO:0000256" key="5">
    <source>
        <dbReference type="ARBA" id="ARBA00023015"/>
    </source>
</evidence>
<sequence length="88" mass="8824">MGGQANSAAAPPPSPTVLASTTAASGSVSFSPMTAALLAAASDPSNDIDMPRVDELRSAIANGTLRIDAEKIADGLLVTTQELIQMPS</sequence>
<dbReference type="GO" id="GO:0045892">
    <property type="term" value="P:negative regulation of DNA-templated transcription"/>
    <property type="evidence" value="ECO:0007669"/>
    <property type="project" value="InterPro"/>
</dbReference>
<dbReference type="InterPro" id="IPR035890">
    <property type="entry name" value="Anti-sigma-28_factor_FlgM_sf"/>
</dbReference>
<evidence type="ECO:0000256" key="2">
    <source>
        <dbReference type="ARBA" id="ARBA00017823"/>
    </source>
</evidence>
<evidence type="ECO:0000313" key="12">
    <source>
        <dbReference type="Proteomes" id="UP000033618"/>
    </source>
</evidence>
<comment type="function">
    <text evidence="7">Responsible for the coupling of flagellin expression to flagellar assembly by preventing expression of the flagellin genes when a component of the middle class of proteins is defective. It negatively regulates flagellar genes by inhibiting the activity of FliA by directly binding to FliA.</text>
</comment>
<dbReference type="STRING" id="28092.WM40_06710"/>
<keyword evidence="5" id="KW-0805">Transcription regulation</keyword>
<dbReference type="Pfam" id="PF04316">
    <property type="entry name" value="FlgM"/>
    <property type="match status" value="1"/>
</dbReference>
<dbReference type="InterPro" id="IPR007412">
    <property type="entry name" value="FlgM"/>
</dbReference>
<protein>
    <recommendedName>
        <fullName evidence="2">Negative regulator of flagellin synthesis</fullName>
    </recommendedName>
    <alternativeName>
        <fullName evidence="8">Anti-sigma-28 factor</fullName>
    </alternativeName>
</protein>
<keyword evidence="12" id="KW-1185">Reference proteome</keyword>
<accession>A0A0F5K356</accession>
<evidence type="ECO:0000256" key="1">
    <source>
        <dbReference type="ARBA" id="ARBA00005322"/>
    </source>
</evidence>
<feature type="region of interest" description="Disordered" evidence="9">
    <location>
        <begin position="1"/>
        <end position="20"/>
    </location>
</feature>
<evidence type="ECO:0000256" key="7">
    <source>
        <dbReference type="ARBA" id="ARBA00024739"/>
    </source>
</evidence>
<evidence type="ECO:0000259" key="10">
    <source>
        <dbReference type="Pfam" id="PF04316"/>
    </source>
</evidence>
<keyword evidence="3" id="KW-0678">Repressor</keyword>
<dbReference type="NCBIfam" id="TIGR03824">
    <property type="entry name" value="FlgM_jcvi"/>
    <property type="match status" value="1"/>
</dbReference>
<organism evidence="11 12">
    <name type="scientific">Robbsia andropogonis</name>
    <dbReference type="NCBI Taxonomy" id="28092"/>
    <lineage>
        <taxon>Bacteria</taxon>
        <taxon>Pseudomonadati</taxon>
        <taxon>Pseudomonadota</taxon>
        <taxon>Betaproteobacteria</taxon>
        <taxon>Burkholderiales</taxon>
        <taxon>Burkholderiaceae</taxon>
        <taxon>Robbsia</taxon>
    </lineage>
</organism>
<evidence type="ECO:0000256" key="4">
    <source>
        <dbReference type="ARBA" id="ARBA00022795"/>
    </source>
</evidence>
<evidence type="ECO:0000256" key="6">
    <source>
        <dbReference type="ARBA" id="ARBA00023163"/>
    </source>
</evidence>
<evidence type="ECO:0000256" key="8">
    <source>
        <dbReference type="ARBA" id="ARBA00030117"/>
    </source>
</evidence>
<gene>
    <name evidence="11" type="ORF">WM40_06710</name>
</gene>
<dbReference type="EMBL" id="LAQU01000005">
    <property type="protein sequence ID" value="KKB64314.1"/>
    <property type="molecule type" value="Genomic_DNA"/>
</dbReference>
<comment type="caution">
    <text evidence="11">The sequence shown here is derived from an EMBL/GenBank/DDBJ whole genome shotgun (WGS) entry which is preliminary data.</text>
</comment>
<dbReference type="AlphaFoldDB" id="A0A0F5K356"/>
<keyword evidence="4" id="KW-1005">Bacterial flagellum biogenesis</keyword>
<dbReference type="SUPFAM" id="SSF101498">
    <property type="entry name" value="Anti-sigma factor FlgM"/>
    <property type="match status" value="1"/>
</dbReference>
<evidence type="ECO:0000313" key="11">
    <source>
        <dbReference type="EMBL" id="KKB64314.1"/>
    </source>
</evidence>